<accession>A0ABU7GIZ8</accession>
<reference evidence="2 3" key="1">
    <citation type="submission" date="2024-01" db="EMBL/GenBank/DDBJ databases">
        <title>The genome sequence of Erythrobacteraceae sp. strain 1XM1-14.</title>
        <authorList>
            <person name="Liu Y."/>
        </authorList>
    </citation>
    <scope>NUCLEOTIDE SEQUENCE [LARGE SCALE GENOMIC DNA]</scope>
    <source>
        <strain evidence="2 3">1XM1-14</strain>
    </source>
</reference>
<proteinExistence type="predicted"/>
<protein>
    <recommendedName>
        <fullName evidence="4">DUF4398 domain-containing protein</fullName>
    </recommendedName>
</protein>
<keyword evidence="3" id="KW-1185">Reference proteome</keyword>
<feature type="region of interest" description="Disordered" evidence="1">
    <location>
        <begin position="50"/>
        <end position="71"/>
    </location>
</feature>
<evidence type="ECO:0000256" key="1">
    <source>
        <dbReference type="SAM" id="MobiDB-lite"/>
    </source>
</evidence>
<comment type="caution">
    <text evidence="2">The sequence shown here is derived from an EMBL/GenBank/DDBJ whole genome shotgun (WGS) entry which is preliminary data.</text>
</comment>
<dbReference type="EMBL" id="JAZDQV010000011">
    <property type="protein sequence ID" value="MEE1878206.1"/>
    <property type="molecule type" value="Genomic_DNA"/>
</dbReference>
<feature type="compositionally biased region" description="Basic and acidic residues" evidence="1">
    <location>
        <begin position="51"/>
        <end position="71"/>
    </location>
</feature>
<dbReference type="RefSeq" id="WP_354145312.1">
    <property type="nucleotide sequence ID" value="NZ_JAZDQV010000011.1"/>
</dbReference>
<evidence type="ECO:0000313" key="3">
    <source>
        <dbReference type="Proteomes" id="UP001343492"/>
    </source>
</evidence>
<dbReference type="Proteomes" id="UP001343492">
    <property type="component" value="Unassembled WGS sequence"/>
</dbReference>
<sequence length="71" mass="8146">MADSYKFYIERAEAAANAASEAKLENVRERELRAEKTWLGLANQARAVAVQREKSEREKAERRISESPDHL</sequence>
<evidence type="ECO:0000313" key="2">
    <source>
        <dbReference type="EMBL" id="MEE1878206.1"/>
    </source>
</evidence>
<name>A0ABU7GIZ8_9SPHN</name>
<organism evidence="2 3">
    <name type="scientific">Altererythrobacter litoralis</name>
    <dbReference type="NCBI Taxonomy" id="3113904"/>
    <lineage>
        <taxon>Bacteria</taxon>
        <taxon>Pseudomonadati</taxon>
        <taxon>Pseudomonadota</taxon>
        <taxon>Alphaproteobacteria</taxon>
        <taxon>Sphingomonadales</taxon>
        <taxon>Erythrobacteraceae</taxon>
        <taxon>Altererythrobacter</taxon>
    </lineage>
</organism>
<evidence type="ECO:0008006" key="4">
    <source>
        <dbReference type="Google" id="ProtNLM"/>
    </source>
</evidence>
<gene>
    <name evidence="2" type="ORF">VRS74_10980</name>
</gene>